<evidence type="ECO:0000256" key="1">
    <source>
        <dbReference type="ARBA" id="ARBA00023002"/>
    </source>
</evidence>
<dbReference type="PANTHER" id="PTHR43818">
    <property type="entry name" value="BCDNA.GH03377"/>
    <property type="match status" value="1"/>
</dbReference>
<dbReference type="Pfam" id="PF01408">
    <property type="entry name" value="GFO_IDH_MocA"/>
    <property type="match status" value="1"/>
</dbReference>
<reference evidence="4" key="1">
    <citation type="submission" date="2022-06" db="EMBL/GenBank/DDBJ databases">
        <title>Genome Sequence of Candolleomyces eurysporus.</title>
        <authorList>
            <person name="Buettner E."/>
        </authorList>
    </citation>
    <scope>NUCLEOTIDE SEQUENCE</scope>
    <source>
        <strain evidence="4">VTCC 930004</strain>
    </source>
</reference>
<dbReference type="Gene3D" id="3.30.360.10">
    <property type="entry name" value="Dihydrodipicolinate Reductase, domain 2"/>
    <property type="match status" value="1"/>
</dbReference>
<dbReference type="Proteomes" id="UP001140091">
    <property type="component" value="Unassembled WGS sequence"/>
</dbReference>
<dbReference type="EMBL" id="JANBPK010001200">
    <property type="protein sequence ID" value="KAJ2924905.1"/>
    <property type="molecule type" value="Genomic_DNA"/>
</dbReference>
<dbReference type="InterPro" id="IPR000683">
    <property type="entry name" value="Gfo/Idh/MocA-like_OxRdtase_N"/>
</dbReference>
<dbReference type="InterPro" id="IPR050463">
    <property type="entry name" value="Gfo/Idh/MocA_oxidrdct_glycsds"/>
</dbReference>
<feature type="domain" description="Gal80p-like C-terminal" evidence="3">
    <location>
        <begin position="151"/>
        <end position="303"/>
    </location>
</feature>
<dbReference type="SUPFAM" id="SSF51735">
    <property type="entry name" value="NAD(P)-binding Rossmann-fold domains"/>
    <property type="match status" value="1"/>
</dbReference>
<dbReference type="OrthoDB" id="64915at2759"/>
<dbReference type="SUPFAM" id="SSF55347">
    <property type="entry name" value="Glyceraldehyde-3-phosphate dehydrogenase-like, C-terminal domain"/>
    <property type="match status" value="1"/>
</dbReference>
<dbReference type="AlphaFoldDB" id="A0A9W8MAI8"/>
<keyword evidence="1" id="KW-0560">Oxidoreductase</keyword>
<accession>A0A9W8MAI8</accession>
<dbReference type="GO" id="GO:0016491">
    <property type="term" value="F:oxidoreductase activity"/>
    <property type="evidence" value="ECO:0007669"/>
    <property type="project" value="UniProtKB-KW"/>
</dbReference>
<organism evidence="4 5">
    <name type="scientific">Candolleomyces eurysporus</name>
    <dbReference type="NCBI Taxonomy" id="2828524"/>
    <lineage>
        <taxon>Eukaryota</taxon>
        <taxon>Fungi</taxon>
        <taxon>Dikarya</taxon>
        <taxon>Basidiomycota</taxon>
        <taxon>Agaricomycotina</taxon>
        <taxon>Agaricomycetes</taxon>
        <taxon>Agaricomycetidae</taxon>
        <taxon>Agaricales</taxon>
        <taxon>Agaricineae</taxon>
        <taxon>Psathyrellaceae</taxon>
        <taxon>Candolleomyces</taxon>
    </lineage>
</organism>
<feature type="domain" description="Gfo/Idh/MocA-like oxidoreductase N-terminal" evidence="2">
    <location>
        <begin position="9"/>
        <end position="142"/>
    </location>
</feature>
<evidence type="ECO:0008006" key="6">
    <source>
        <dbReference type="Google" id="ProtNLM"/>
    </source>
</evidence>
<evidence type="ECO:0000259" key="3">
    <source>
        <dbReference type="Pfam" id="PF22685"/>
    </source>
</evidence>
<name>A0A9W8MAI8_9AGAR</name>
<feature type="non-terminal residue" evidence="4">
    <location>
        <position position="390"/>
    </location>
</feature>
<dbReference type="InterPro" id="IPR036291">
    <property type="entry name" value="NAD(P)-bd_dom_sf"/>
</dbReference>
<keyword evidence="5" id="KW-1185">Reference proteome</keyword>
<evidence type="ECO:0000313" key="4">
    <source>
        <dbReference type="EMBL" id="KAJ2924905.1"/>
    </source>
</evidence>
<sequence>MSTPALTPIKVGFIGLSRHGWASYALAPSLTHSTALRETFKLKAVSTTSPVSAQETAIKWAEVVGHAIEPYHAGDETRTIAKDPNLDMVLVAVNTMRQKGALLPVIEARKDFFVEWPAGCGLTETLEIADAAKKHGVRTMVGLQGRESFVIRKVKDLIKGGAIGKVLSASIVATFPLEAGFWAPETNEDRKYILDKENDLTLLTVPMAHQLETLTHILGPFTSVSATGATHYPISTIVSAPGVPVPGEAPHPSIFPDHISIAGTLASGILVNIVWRSGMKTVPGRRTLFWEIDGEEGVIRMESFKAMGAFMATFDDPDLYLNGDKVEVEGVEQGVIGRLGNAWMEFAKGSEGNHATIDDAVKLKVLLNTIAKAMETGERLQVETQGRYSQ</sequence>
<proteinExistence type="predicted"/>
<evidence type="ECO:0000259" key="2">
    <source>
        <dbReference type="Pfam" id="PF01408"/>
    </source>
</evidence>
<gene>
    <name evidence="4" type="ORF">H1R20_g12177</name>
</gene>
<dbReference type="GO" id="GO:0000166">
    <property type="term" value="F:nucleotide binding"/>
    <property type="evidence" value="ECO:0007669"/>
    <property type="project" value="InterPro"/>
</dbReference>
<dbReference type="Pfam" id="PF22685">
    <property type="entry name" value="Gal80p_C-like"/>
    <property type="match status" value="1"/>
</dbReference>
<dbReference type="PANTHER" id="PTHR43818:SF11">
    <property type="entry name" value="BCDNA.GH03377"/>
    <property type="match status" value="1"/>
</dbReference>
<comment type="caution">
    <text evidence="4">The sequence shown here is derived from an EMBL/GenBank/DDBJ whole genome shotgun (WGS) entry which is preliminary data.</text>
</comment>
<dbReference type="InterPro" id="IPR055080">
    <property type="entry name" value="Gal80p-like_C"/>
</dbReference>
<dbReference type="Gene3D" id="3.40.50.720">
    <property type="entry name" value="NAD(P)-binding Rossmann-like Domain"/>
    <property type="match status" value="1"/>
</dbReference>
<evidence type="ECO:0000313" key="5">
    <source>
        <dbReference type="Proteomes" id="UP001140091"/>
    </source>
</evidence>
<protein>
    <recommendedName>
        <fullName evidence="6">Gfo/Idh/MocA-like oxidoreductase N-terminal domain-containing protein</fullName>
    </recommendedName>
</protein>